<dbReference type="Pfam" id="PF01381">
    <property type="entry name" value="HTH_3"/>
    <property type="match status" value="1"/>
</dbReference>
<dbReference type="InterPro" id="IPR001387">
    <property type="entry name" value="Cro/C1-type_HTH"/>
</dbReference>
<gene>
    <name evidence="2" type="ORF">ACFFN1_01195</name>
</gene>
<organism evidence="2 3">
    <name type="scientific">Brevibacterium otitidis</name>
    <dbReference type="NCBI Taxonomy" id="53364"/>
    <lineage>
        <taxon>Bacteria</taxon>
        <taxon>Bacillati</taxon>
        <taxon>Actinomycetota</taxon>
        <taxon>Actinomycetes</taxon>
        <taxon>Micrococcales</taxon>
        <taxon>Brevibacteriaceae</taxon>
        <taxon>Brevibacterium</taxon>
    </lineage>
</organism>
<dbReference type="CDD" id="cd00093">
    <property type="entry name" value="HTH_XRE"/>
    <property type="match status" value="1"/>
</dbReference>
<feature type="domain" description="HTH cro/C1-type" evidence="1">
    <location>
        <begin position="10"/>
        <end position="64"/>
    </location>
</feature>
<evidence type="ECO:0000313" key="3">
    <source>
        <dbReference type="Proteomes" id="UP001589707"/>
    </source>
</evidence>
<dbReference type="PROSITE" id="PS50943">
    <property type="entry name" value="HTH_CROC1"/>
    <property type="match status" value="1"/>
</dbReference>
<dbReference type="EMBL" id="JBHMAU010000014">
    <property type="protein sequence ID" value="MFB9775045.1"/>
    <property type="molecule type" value="Genomic_DNA"/>
</dbReference>
<keyword evidence="3" id="KW-1185">Reference proteome</keyword>
<protein>
    <submittedName>
        <fullName evidence="2">Helix-turn-helix domain-containing protein</fullName>
    </submittedName>
</protein>
<proteinExistence type="predicted"/>
<dbReference type="InterPro" id="IPR010982">
    <property type="entry name" value="Lambda_DNA-bd_dom_sf"/>
</dbReference>
<dbReference type="SUPFAM" id="SSF47413">
    <property type="entry name" value="lambda repressor-like DNA-binding domains"/>
    <property type="match status" value="1"/>
</dbReference>
<reference evidence="2 3" key="1">
    <citation type="submission" date="2024-09" db="EMBL/GenBank/DDBJ databases">
        <authorList>
            <person name="Sun Q."/>
            <person name="Mori K."/>
        </authorList>
    </citation>
    <scope>NUCLEOTIDE SEQUENCE [LARGE SCALE GENOMIC DNA]</scope>
    <source>
        <strain evidence="2 3">JCM 11683</strain>
    </source>
</reference>
<evidence type="ECO:0000313" key="2">
    <source>
        <dbReference type="EMBL" id="MFB9775045.1"/>
    </source>
</evidence>
<sequence>MTTISAGPAIAEALQAAGKSQRQLAAQTGISQSTLSRIIAGDRVPKMSELILLAEATGFSIGQLTGSAAASRVECAARSTNGAGMEAMRQRLLGFIELDAYLDDQVID</sequence>
<dbReference type="Proteomes" id="UP001589707">
    <property type="component" value="Unassembled WGS sequence"/>
</dbReference>
<dbReference type="RefSeq" id="WP_376837826.1">
    <property type="nucleotide sequence ID" value="NZ_JBHMAU010000014.1"/>
</dbReference>
<accession>A0ABV5WXX9</accession>
<dbReference type="SMART" id="SM00530">
    <property type="entry name" value="HTH_XRE"/>
    <property type="match status" value="1"/>
</dbReference>
<comment type="caution">
    <text evidence="2">The sequence shown here is derived from an EMBL/GenBank/DDBJ whole genome shotgun (WGS) entry which is preliminary data.</text>
</comment>
<evidence type="ECO:0000259" key="1">
    <source>
        <dbReference type="PROSITE" id="PS50943"/>
    </source>
</evidence>
<name>A0ABV5WXX9_9MICO</name>
<dbReference type="Gene3D" id="1.10.260.40">
    <property type="entry name" value="lambda repressor-like DNA-binding domains"/>
    <property type="match status" value="1"/>
</dbReference>